<dbReference type="InterPro" id="IPR052560">
    <property type="entry name" value="RdDP_mobile_element"/>
</dbReference>
<dbReference type="InParanoid" id="H3AWE1"/>
<dbReference type="Bgee" id="ENSLACG00000012294">
    <property type="expression patterns" value="Expressed in post-anal tail muscle"/>
</dbReference>
<dbReference type="PANTHER" id="PTHR36688">
    <property type="entry name" value="ENDO/EXONUCLEASE/PHOSPHATASE DOMAIN-CONTAINING PROTEIN"/>
    <property type="match status" value="1"/>
</dbReference>
<sequence>SSTMSDPFTMNELNTALSATKSGKAAGPDGVYPEFLKALGPKTKRWLTSFFSEVLATGKIPSIWREAKIIALLNQGKNACEASSYRPISLLCTCYKVLERLLLHRLAPIIEPTIPSSESLLLRHRGKPCQKPLLF</sequence>
<keyword evidence="2" id="KW-1185">Reference proteome</keyword>
<dbReference type="eggNOG" id="KOG1075">
    <property type="taxonomic scope" value="Eukaryota"/>
</dbReference>
<accession>H3AWE1</accession>
<dbReference type="Ensembl" id="ENSLACT00000014061.1">
    <property type="protein sequence ID" value="ENSLACP00000013962.1"/>
    <property type="gene ID" value="ENSLACG00000012294.1"/>
</dbReference>
<evidence type="ECO:0008006" key="3">
    <source>
        <dbReference type="Google" id="ProtNLM"/>
    </source>
</evidence>
<dbReference type="EMBL" id="AFYH01092470">
    <property type="status" value="NOT_ANNOTATED_CDS"/>
    <property type="molecule type" value="Genomic_DNA"/>
</dbReference>
<reference evidence="1" key="3">
    <citation type="submission" date="2025-09" db="UniProtKB">
        <authorList>
            <consortium name="Ensembl"/>
        </authorList>
    </citation>
    <scope>IDENTIFICATION</scope>
</reference>
<dbReference type="OMA" id="CEASSYR"/>
<protein>
    <recommendedName>
        <fullName evidence="3">Reverse transcriptase domain-containing protein</fullName>
    </recommendedName>
</protein>
<dbReference type="HOGENOM" id="CLU_118269_1_0_1"/>
<dbReference type="AlphaFoldDB" id="H3AWE1"/>
<proteinExistence type="predicted"/>
<reference evidence="1" key="2">
    <citation type="submission" date="2025-08" db="UniProtKB">
        <authorList>
            <consortium name="Ensembl"/>
        </authorList>
    </citation>
    <scope>IDENTIFICATION</scope>
</reference>
<reference evidence="2" key="1">
    <citation type="submission" date="2011-08" db="EMBL/GenBank/DDBJ databases">
        <title>The draft genome of Latimeria chalumnae.</title>
        <authorList>
            <person name="Di Palma F."/>
            <person name="Alfoldi J."/>
            <person name="Johnson J."/>
            <person name="Berlin A."/>
            <person name="Gnerre S."/>
            <person name="Jaffe D."/>
            <person name="MacCallum I."/>
            <person name="Young S."/>
            <person name="Walker B.J."/>
            <person name="Lander E."/>
            <person name="Lindblad-Toh K."/>
        </authorList>
    </citation>
    <scope>NUCLEOTIDE SEQUENCE [LARGE SCALE GENOMIC DNA]</scope>
    <source>
        <strain evidence="2">Wild caught</strain>
    </source>
</reference>
<evidence type="ECO:0000313" key="1">
    <source>
        <dbReference type="Ensembl" id="ENSLACP00000013962.1"/>
    </source>
</evidence>
<dbReference type="PANTHER" id="PTHR36688:SF2">
    <property type="entry name" value="ENDONUCLEASE_EXONUCLEASE_PHOSPHATASE DOMAIN-CONTAINING PROTEIN"/>
    <property type="match status" value="1"/>
</dbReference>
<name>H3AWE1_LATCH</name>
<evidence type="ECO:0000313" key="2">
    <source>
        <dbReference type="Proteomes" id="UP000008672"/>
    </source>
</evidence>
<dbReference type="STRING" id="7897.ENSLACP00000013962"/>
<dbReference type="Proteomes" id="UP000008672">
    <property type="component" value="Unassembled WGS sequence"/>
</dbReference>
<organism evidence="1 2">
    <name type="scientific">Latimeria chalumnae</name>
    <name type="common">Coelacanth</name>
    <dbReference type="NCBI Taxonomy" id="7897"/>
    <lineage>
        <taxon>Eukaryota</taxon>
        <taxon>Metazoa</taxon>
        <taxon>Chordata</taxon>
        <taxon>Craniata</taxon>
        <taxon>Vertebrata</taxon>
        <taxon>Euteleostomi</taxon>
        <taxon>Coelacanthiformes</taxon>
        <taxon>Coelacanthidae</taxon>
        <taxon>Latimeria</taxon>
    </lineage>
</organism>
<dbReference type="GeneTree" id="ENSGT00660000097006"/>